<proteinExistence type="predicted"/>
<keyword evidence="3" id="KW-1185">Reference proteome</keyword>
<accession>A0AAV4CIJ0</accession>
<gene>
    <name evidence="2" type="ORF">PoB_005790300</name>
</gene>
<protein>
    <submittedName>
        <fullName evidence="2">Uncharacterized protein</fullName>
    </submittedName>
</protein>
<dbReference type="Proteomes" id="UP000735302">
    <property type="component" value="Unassembled WGS sequence"/>
</dbReference>
<name>A0AAV4CIJ0_9GAST</name>
<reference evidence="2 3" key="1">
    <citation type="journal article" date="2021" name="Elife">
        <title>Chloroplast acquisition without the gene transfer in kleptoplastic sea slugs, Plakobranchus ocellatus.</title>
        <authorList>
            <person name="Maeda T."/>
            <person name="Takahashi S."/>
            <person name="Yoshida T."/>
            <person name="Shimamura S."/>
            <person name="Takaki Y."/>
            <person name="Nagai Y."/>
            <person name="Toyoda A."/>
            <person name="Suzuki Y."/>
            <person name="Arimoto A."/>
            <person name="Ishii H."/>
            <person name="Satoh N."/>
            <person name="Nishiyama T."/>
            <person name="Hasebe M."/>
            <person name="Maruyama T."/>
            <person name="Minagawa J."/>
            <person name="Obokata J."/>
            <person name="Shigenobu S."/>
        </authorList>
    </citation>
    <scope>NUCLEOTIDE SEQUENCE [LARGE SCALE GENOMIC DNA]</scope>
</reference>
<feature type="region of interest" description="Disordered" evidence="1">
    <location>
        <begin position="101"/>
        <end position="122"/>
    </location>
</feature>
<evidence type="ECO:0000313" key="3">
    <source>
        <dbReference type="Proteomes" id="UP000735302"/>
    </source>
</evidence>
<comment type="caution">
    <text evidence="2">The sequence shown here is derived from an EMBL/GenBank/DDBJ whole genome shotgun (WGS) entry which is preliminary data.</text>
</comment>
<sequence>MRSERKWESDNVTGIPLTRTMGRESESIGAAQAPANLVGLCPPCPYRRAAVVCRDPSTGSSRPPSMLHQWAEISLMCTAYTHGFEFLSFLYIASPQQGDLRLSGPPSGQGAVAGLEPATEGSLQISGRTRKPLCYRRPSIHTET</sequence>
<evidence type="ECO:0000313" key="2">
    <source>
        <dbReference type="EMBL" id="GFO31398.1"/>
    </source>
</evidence>
<evidence type="ECO:0000256" key="1">
    <source>
        <dbReference type="SAM" id="MobiDB-lite"/>
    </source>
</evidence>
<dbReference type="AlphaFoldDB" id="A0AAV4CIJ0"/>
<organism evidence="2 3">
    <name type="scientific">Plakobranchus ocellatus</name>
    <dbReference type="NCBI Taxonomy" id="259542"/>
    <lineage>
        <taxon>Eukaryota</taxon>
        <taxon>Metazoa</taxon>
        <taxon>Spiralia</taxon>
        <taxon>Lophotrochozoa</taxon>
        <taxon>Mollusca</taxon>
        <taxon>Gastropoda</taxon>
        <taxon>Heterobranchia</taxon>
        <taxon>Euthyneura</taxon>
        <taxon>Panpulmonata</taxon>
        <taxon>Sacoglossa</taxon>
        <taxon>Placobranchoidea</taxon>
        <taxon>Plakobranchidae</taxon>
        <taxon>Plakobranchus</taxon>
    </lineage>
</organism>
<dbReference type="EMBL" id="BLXT01006392">
    <property type="protein sequence ID" value="GFO31398.1"/>
    <property type="molecule type" value="Genomic_DNA"/>
</dbReference>